<comment type="caution">
    <text evidence="5">The sequence shown here is derived from an EMBL/GenBank/DDBJ whole genome shotgun (WGS) entry which is preliminary data.</text>
</comment>
<dbReference type="SUPFAM" id="SSF56214">
    <property type="entry name" value="4'-phosphopantetheinyl transferase"/>
    <property type="match status" value="2"/>
</dbReference>
<gene>
    <name evidence="5" type="ORF">KI810_16935</name>
</gene>
<evidence type="ECO:0000313" key="5">
    <source>
        <dbReference type="EMBL" id="MBT0654741.1"/>
    </source>
</evidence>
<evidence type="ECO:0000259" key="3">
    <source>
        <dbReference type="Pfam" id="PF01648"/>
    </source>
</evidence>
<dbReference type="InterPro" id="IPR050559">
    <property type="entry name" value="P-Pant_transferase_sf"/>
</dbReference>
<dbReference type="Proteomes" id="UP000756860">
    <property type="component" value="Unassembled WGS sequence"/>
</dbReference>
<dbReference type="Gene3D" id="3.90.470.20">
    <property type="entry name" value="4'-phosphopantetheinyl transferase domain"/>
    <property type="match status" value="2"/>
</dbReference>
<evidence type="ECO:0000256" key="1">
    <source>
        <dbReference type="ARBA" id="ARBA00010990"/>
    </source>
</evidence>
<dbReference type="InterPro" id="IPR037143">
    <property type="entry name" value="4-PPantetheinyl_Trfase_dom_sf"/>
</dbReference>
<evidence type="ECO:0000256" key="2">
    <source>
        <dbReference type="ARBA" id="ARBA00022679"/>
    </source>
</evidence>
<reference evidence="5 6" key="1">
    <citation type="submission" date="2021-05" db="EMBL/GenBank/DDBJ databases">
        <title>The draft genome of Geobacter luticola JCM 17780.</title>
        <authorList>
            <person name="Xu Z."/>
            <person name="Masuda Y."/>
            <person name="Itoh H."/>
            <person name="Senoo K."/>
        </authorList>
    </citation>
    <scope>NUCLEOTIDE SEQUENCE [LARGE SCALE GENOMIC DNA]</scope>
    <source>
        <strain evidence="5 6">JCM 17780</strain>
    </source>
</reference>
<keyword evidence="6" id="KW-1185">Reference proteome</keyword>
<keyword evidence="2 5" id="KW-0808">Transferase</keyword>
<dbReference type="PANTHER" id="PTHR12215">
    <property type="entry name" value="PHOSPHOPANTETHEINE TRANSFERASE"/>
    <property type="match status" value="1"/>
</dbReference>
<proteinExistence type="inferred from homology"/>
<dbReference type="InterPro" id="IPR055066">
    <property type="entry name" value="AASDHPPT_N"/>
</dbReference>
<dbReference type="Pfam" id="PF22624">
    <property type="entry name" value="AASDHPPT_N"/>
    <property type="match status" value="1"/>
</dbReference>
<dbReference type="EMBL" id="JAHCVK010000017">
    <property type="protein sequence ID" value="MBT0654741.1"/>
    <property type="molecule type" value="Genomic_DNA"/>
</dbReference>
<evidence type="ECO:0000313" key="6">
    <source>
        <dbReference type="Proteomes" id="UP000756860"/>
    </source>
</evidence>
<sequence>MTSPLTVLPGEVHVWLSPLTTDDDSLARFKNMLSRDELARADRLRDRRARENFIAGRGFLRETIARYLGREPASLRFETGDQGKPRLVGNGPLRFNVSHSGGLCLLAVTAGCDVGIDLEQRRDDLPYRDMARRYFSPHERDELFSLPDGEQLDAFYRCWTRKEAYLKGCGTGFTQPSDSFDVSLLPGSPPALLGHRTSPDAPACWKLVDIPVPDGYCASLAIEGDLPVLRFFP</sequence>
<dbReference type="PANTHER" id="PTHR12215:SF10">
    <property type="entry name" value="L-AMINOADIPATE-SEMIALDEHYDE DEHYDROGENASE-PHOSPHOPANTETHEINYL TRANSFERASE"/>
    <property type="match status" value="1"/>
</dbReference>
<evidence type="ECO:0000259" key="4">
    <source>
        <dbReference type="Pfam" id="PF22624"/>
    </source>
</evidence>
<dbReference type="Pfam" id="PF01648">
    <property type="entry name" value="ACPS"/>
    <property type="match status" value="1"/>
</dbReference>
<comment type="similarity">
    <text evidence="1">Belongs to the P-Pant transferase superfamily. Gsp/Sfp/HetI/AcpT family.</text>
</comment>
<organism evidence="5 6">
    <name type="scientific">Geomobilimonas luticola</name>
    <dbReference type="NCBI Taxonomy" id="1114878"/>
    <lineage>
        <taxon>Bacteria</taxon>
        <taxon>Pseudomonadati</taxon>
        <taxon>Thermodesulfobacteriota</taxon>
        <taxon>Desulfuromonadia</taxon>
        <taxon>Geobacterales</taxon>
        <taxon>Geobacteraceae</taxon>
        <taxon>Geomobilimonas</taxon>
    </lineage>
</organism>
<feature type="domain" description="4'-phosphopantetheinyl transferase" evidence="3">
    <location>
        <begin position="114"/>
        <end position="220"/>
    </location>
</feature>
<dbReference type="RefSeq" id="WP_214176749.1">
    <property type="nucleotide sequence ID" value="NZ_JAHCVK010000017.1"/>
</dbReference>
<name>A0ABS5SHA1_9BACT</name>
<feature type="domain" description="4'-phosphopantetheinyl transferase N-terminal" evidence="4">
    <location>
        <begin position="26"/>
        <end position="108"/>
    </location>
</feature>
<protein>
    <submittedName>
        <fullName evidence="5">4'-phosphopantetheinyl transferase superfamily protein</fullName>
    </submittedName>
</protein>
<accession>A0ABS5SHA1</accession>
<dbReference type="GO" id="GO:0016740">
    <property type="term" value="F:transferase activity"/>
    <property type="evidence" value="ECO:0007669"/>
    <property type="project" value="UniProtKB-KW"/>
</dbReference>
<dbReference type="InterPro" id="IPR008278">
    <property type="entry name" value="4-PPantetheinyl_Trfase_dom"/>
</dbReference>